<dbReference type="Gene3D" id="3.60.20.10">
    <property type="entry name" value="Glutamine Phosphoribosylpyrophosphate, subunit 1, domain 1"/>
    <property type="match status" value="1"/>
</dbReference>
<evidence type="ECO:0000256" key="4">
    <source>
        <dbReference type="ARBA" id="ARBA00023145"/>
    </source>
</evidence>
<comment type="similarity">
    <text evidence="1">Belongs to the peptidase S45 family.</text>
</comment>
<dbReference type="InterPro" id="IPR043147">
    <property type="entry name" value="Penicillin_amidase_A-knob"/>
</dbReference>
<dbReference type="Gene3D" id="1.10.1400.10">
    <property type="match status" value="1"/>
</dbReference>
<evidence type="ECO:0000256" key="2">
    <source>
        <dbReference type="ARBA" id="ARBA00022729"/>
    </source>
</evidence>
<dbReference type="Gene3D" id="1.10.439.10">
    <property type="entry name" value="Penicillin Amidohydrolase, domain 1"/>
    <property type="match status" value="1"/>
</dbReference>
<dbReference type="SUPFAM" id="SSF56235">
    <property type="entry name" value="N-terminal nucleophile aminohydrolases (Ntn hydrolases)"/>
    <property type="match status" value="1"/>
</dbReference>
<gene>
    <name evidence="5" type="ORF">WNY63_06615</name>
</gene>
<evidence type="ECO:0000256" key="1">
    <source>
        <dbReference type="ARBA" id="ARBA00006586"/>
    </source>
</evidence>
<dbReference type="Proteomes" id="UP001388366">
    <property type="component" value="Unassembled WGS sequence"/>
</dbReference>
<dbReference type="InterPro" id="IPR023343">
    <property type="entry name" value="Penicillin_amidase_dom1"/>
</dbReference>
<comment type="caution">
    <text evidence="5">The sequence shown here is derived from an EMBL/GenBank/DDBJ whole genome shotgun (WGS) entry which is preliminary data.</text>
</comment>
<accession>A0ABU9U023</accession>
<evidence type="ECO:0000256" key="3">
    <source>
        <dbReference type="ARBA" id="ARBA00022801"/>
    </source>
</evidence>
<dbReference type="RefSeq" id="WP_342883587.1">
    <property type="nucleotide sequence ID" value="NZ_JBBMQU010000008.1"/>
</dbReference>
<keyword evidence="2" id="KW-0732">Signal</keyword>
<keyword evidence="4" id="KW-0865">Zymogen</keyword>
<reference evidence="5 6" key="1">
    <citation type="submission" date="2024-03" db="EMBL/GenBank/DDBJ databases">
        <title>Community enrichment and isolation of bacterial strains for fucoidan degradation.</title>
        <authorList>
            <person name="Sichert A."/>
        </authorList>
    </citation>
    <scope>NUCLEOTIDE SEQUENCE [LARGE SCALE GENOMIC DNA]</scope>
    <source>
        <strain evidence="5 6">AS81</strain>
    </source>
</reference>
<evidence type="ECO:0000313" key="5">
    <source>
        <dbReference type="EMBL" id="MEM5550397.1"/>
    </source>
</evidence>
<dbReference type="InterPro" id="IPR043146">
    <property type="entry name" value="Penicillin_amidase_N_B-knob"/>
</dbReference>
<keyword evidence="6" id="KW-1185">Reference proteome</keyword>
<dbReference type="Pfam" id="PF01804">
    <property type="entry name" value="Penicil_amidase"/>
    <property type="match status" value="1"/>
</dbReference>
<organism evidence="5 6">
    <name type="scientific">Pseudoalteromonas neustonica</name>
    <dbReference type="NCBI Taxonomy" id="1840331"/>
    <lineage>
        <taxon>Bacteria</taxon>
        <taxon>Pseudomonadati</taxon>
        <taxon>Pseudomonadota</taxon>
        <taxon>Gammaproteobacteria</taxon>
        <taxon>Alteromonadales</taxon>
        <taxon>Pseudoalteromonadaceae</taxon>
        <taxon>Pseudoalteromonas</taxon>
    </lineage>
</organism>
<dbReference type="PANTHER" id="PTHR34218:SF3">
    <property type="entry name" value="ACYL-HOMOSERINE LACTONE ACYLASE PVDQ"/>
    <property type="match status" value="1"/>
</dbReference>
<dbReference type="PANTHER" id="PTHR34218">
    <property type="entry name" value="PEPTIDASE S45 PENICILLIN AMIDASE"/>
    <property type="match status" value="1"/>
</dbReference>
<dbReference type="InterPro" id="IPR002692">
    <property type="entry name" value="S45"/>
</dbReference>
<sequence length="812" mass="90110">MSLKRFHIVFITIAGLQLLSGCQQKNDKTLSEDASTFEKVTIKRSQYGIAHIKADSLYGLGYGNAYAQAHDHACILADGYLRIQGQRAKYLGADKKSGDNYYVQSDFGHRILDVIGRTERAYAGLSEQTQALATGFADGYNAYLSAVERSDESLAKECAGQEWVKPITAIDVIANILMLGVQSSAGRLMPAMLYADPGTEQEWLPKRVEKEFTHWPLAISHSYLEQPIQTQGSNAWALGREKTESGKGVLLANPHFPFGGNFRFWAHQAEVTGKMNVMGASVVGFPGVVNIGFNNELAWTHTFSAAKHAVIYRLSLDPDNSLRYQIDGQWHDIEQQEIELEVKTAAGPIHLVKTVYHTDVGIVIEDAQRFPWDHEFVYVVKEANLDSFDAIDHWLALNQAGSMTELKATFKDFNGMLFNNTLAVDKLGSTFYIDDSNVPELSASALQLLNEHPVISQVFKETGMAVLPGNNSEYIYSKEVSFENAPQLERTDYVQNANDSYWLTNAQSPLHAHSPLYGKINSQQSLRTRQSLAMLQHAAGTDGLFNSSEVETALLNNETYFERFMPDILKLCADYSGQTLNIKDGLNMSVDPACAAITLWDGTFNLTSKSAHLILEFAEQLDFKADFAIPFDPLQPQTTPRGLPQQETILRKLLIAAKNVEIAGFSLTAELGQVQFLQKADQRIPWPGAAHRVGGFNVFSTSNNMDSTSFSPNIEPPIIDIVSGRPTYSGLSQRGFDINFGSSWMMVVEFTEGGPQARGLLSFSQSASDNSDHFADQSQYYSKNLRLLDLPFTADELAEKVVSEQYLIIEKD</sequence>
<name>A0ABU9U023_9GAMM</name>
<dbReference type="PROSITE" id="PS51257">
    <property type="entry name" value="PROKAR_LIPOPROTEIN"/>
    <property type="match status" value="1"/>
</dbReference>
<dbReference type="EMBL" id="JBBMQU010000008">
    <property type="protein sequence ID" value="MEM5550397.1"/>
    <property type="molecule type" value="Genomic_DNA"/>
</dbReference>
<proteinExistence type="inferred from homology"/>
<dbReference type="InterPro" id="IPR029055">
    <property type="entry name" value="Ntn_hydrolases_N"/>
</dbReference>
<protein>
    <submittedName>
        <fullName evidence="5">Penicillin acylase family protein</fullName>
    </submittedName>
</protein>
<evidence type="ECO:0000313" key="6">
    <source>
        <dbReference type="Proteomes" id="UP001388366"/>
    </source>
</evidence>
<dbReference type="Gene3D" id="2.30.120.10">
    <property type="match status" value="1"/>
</dbReference>
<keyword evidence="3" id="KW-0378">Hydrolase</keyword>